<keyword evidence="4" id="KW-0813">Transport</keyword>
<proteinExistence type="inferred from homology"/>
<reference evidence="7 8" key="1">
    <citation type="submission" date="2023-01" db="EMBL/GenBank/DDBJ databases">
        <authorList>
            <person name="Kreplak J."/>
        </authorList>
    </citation>
    <scope>NUCLEOTIDE SEQUENCE [LARGE SCALE GENOMIC DNA]</scope>
</reference>
<organism evidence="7 8">
    <name type="scientific">Vicia faba</name>
    <name type="common">Broad bean</name>
    <name type="synonym">Faba vulgaris</name>
    <dbReference type="NCBI Taxonomy" id="3906"/>
    <lineage>
        <taxon>Eukaryota</taxon>
        <taxon>Viridiplantae</taxon>
        <taxon>Streptophyta</taxon>
        <taxon>Embryophyta</taxon>
        <taxon>Tracheophyta</taxon>
        <taxon>Spermatophyta</taxon>
        <taxon>Magnoliopsida</taxon>
        <taxon>eudicotyledons</taxon>
        <taxon>Gunneridae</taxon>
        <taxon>Pentapetalae</taxon>
        <taxon>rosids</taxon>
        <taxon>fabids</taxon>
        <taxon>Fabales</taxon>
        <taxon>Fabaceae</taxon>
        <taxon>Papilionoideae</taxon>
        <taxon>50 kb inversion clade</taxon>
        <taxon>NPAAA clade</taxon>
        <taxon>Hologalegina</taxon>
        <taxon>IRL clade</taxon>
        <taxon>Fabeae</taxon>
        <taxon>Vicia</taxon>
    </lineage>
</organism>
<dbReference type="InterPro" id="IPR016140">
    <property type="entry name" value="Bifunc_inhib/LTP/seed_store"/>
</dbReference>
<dbReference type="PANTHER" id="PTHR33076">
    <property type="entry name" value="NON-SPECIFIC LIPID-TRANSFER PROTEIN 2-RELATED"/>
    <property type="match status" value="1"/>
</dbReference>
<keyword evidence="2 5" id="KW-0732">Signal</keyword>
<dbReference type="CDD" id="cd01960">
    <property type="entry name" value="nsLTP1"/>
    <property type="match status" value="1"/>
</dbReference>
<dbReference type="EMBL" id="OX451737">
    <property type="protein sequence ID" value="CAI8600674.1"/>
    <property type="molecule type" value="Genomic_DNA"/>
</dbReference>
<evidence type="ECO:0000313" key="7">
    <source>
        <dbReference type="EMBL" id="CAI8600674.1"/>
    </source>
</evidence>
<dbReference type="Gene3D" id="1.10.110.10">
    <property type="entry name" value="Plant lipid-transfer and hydrophobic proteins"/>
    <property type="match status" value="1"/>
</dbReference>
<dbReference type="GO" id="GO:0006869">
    <property type="term" value="P:lipid transport"/>
    <property type="evidence" value="ECO:0007669"/>
    <property type="project" value="InterPro"/>
</dbReference>
<sequence>MSSSMLLAKVTCLAMMMCMILGLPQTLAALTCSEVEAKLAPCVPYVTGIVGAVPQPCCDGITALNNEAATKDDRQAACRCIKKAAKTLPGLNMDALVGLPSKCGVDLPYNLGPSIDCNKIE</sequence>
<keyword evidence="8" id="KW-1185">Reference proteome</keyword>
<gene>
    <name evidence="7" type="ORF">VFH_II235120</name>
</gene>
<keyword evidence="3" id="KW-1015">Disulfide bond</keyword>
<feature type="chain" id="PRO_5043796488" description="Non-specific lipid-transfer protein" evidence="5">
    <location>
        <begin position="29"/>
        <end position="121"/>
    </location>
</feature>
<evidence type="ECO:0000256" key="4">
    <source>
        <dbReference type="RuleBase" id="RU000628"/>
    </source>
</evidence>
<comment type="function">
    <text evidence="4">Plant non-specific lipid-transfer proteins transfer phospholipids as well as galactolipids across membranes. May play a role in wax or cutin deposition in the cell walls of expanding epidermal cells and certain secretory tissues.</text>
</comment>
<dbReference type="GO" id="GO:0008289">
    <property type="term" value="F:lipid binding"/>
    <property type="evidence" value="ECO:0007669"/>
    <property type="project" value="UniProtKB-KW"/>
</dbReference>
<dbReference type="Pfam" id="PF00234">
    <property type="entry name" value="Tryp_alpha_amyl"/>
    <property type="match status" value="1"/>
</dbReference>
<evidence type="ECO:0000256" key="2">
    <source>
        <dbReference type="ARBA" id="ARBA00022729"/>
    </source>
</evidence>
<evidence type="ECO:0000256" key="5">
    <source>
        <dbReference type="SAM" id="SignalP"/>
    </source>
</evidence>
<protein>
    <recommendedName>
        <fullName evidence="4">Non-specific lipid-transfer protein</fullName>
    </recommendedName>
</protein>
<dbReference type="PRINTS" id="PR00382">
    <property type="entry name" value="LIPIDTRNSFER"/>
</dbReference>
<comment type="similarity">
    <text evidence="1 4">Belongs to the plant LTP family.</text>
</comment>
<keyword evidence="4" id="KW-0446">Lipid-binding</keyword>
<dbReference type="SMART" id="SM00499">
    <property type="entry name" value="AAI"/>
    <property type="match status" value="1"/>
</dbReference>
<dbReference type="Proteomes" id="UP001157006">
    <property type="component" value="Chromosome 2"/>
</dbReference>
<feature type="domain" description="Bifunctional inhibitor/plant lipid transfer protein/seed storage helical" evidence="6">
    <location>
        <begin position="32"/>
        <end position="117"/>
    </location>
</feature>
<dbReference type="SUPFAM" id="SSF47699">
    <property type="entry name" value="Bifunctional inhibitor/lipid-transfer protein/seed storage 2S albumin"/>
    <property type="match status" value="1"/>
</dbReference>
<dbReference type="InterPro" id="IPR036312">
    <property type="entry name" value="Bifun_inhib/LTP/seed_sf"/>
</dbReference>
<dbReference type="InterPro" id="IPR000528">
    <property type="entry name" value="Plant_nsLTP"/>
</dbReference>
<feature type="signal peptide" evidence="5">
    <location>
        <begin position="1"/>
        <end position="28"/>
    </location>
</feature>
<dbReference type="AlphaFoldDB" id="A0AAV0ZQZ7"/>
<evidence type="ECO:0000256" key="3">
    <source>
        <dbReference type="ARBA" id="ARBA00023157"/>
    </source>
</evidence>
<evidence type="ECO:0000313" key="8">
    <source>
        <dbReference type="Proteomes" id="UP001157006"/>
    </source>
</evidence>
<evidence type="ECO:0000256" key="1">
    <source>
        <dbReference type="ARBA" id="ARBA00009748"/>
    </source>
</evidence>
<accession>A0AAV0ZQZ7</accession>
<evidence type="ECO:0000259" key="6">
    <source>
        <dbReference type="SMART" id="SM00499"/>
    </source>
</evidence>
<name>A0AAV0ZQZ7_VICFA</name>